<accession>A0ABQ7BGV8</accession>
<proteinExistence type="predicted"/>
<comment type="caution">
    <text evidence="1">The sequence shown here is derived from an EMBL/GenBank/DDBJ whole genome shotgun (WGS) entry which is preliminary data.</text>
</comment>
<evidence type="ECO:0000313" key="1">
    <source>
        <dbReference type="EMBL" id="KAF3531488.1"/>
    </source>
</evidence>
<gene>
    <name evidence="1" type="ORF">DY000_02043711</name>
</gene>
<name>A0ABQ7BGV8_BRACR</name>
<keyword evidence="2" id="KW-1185">Reference proteome</keyword>
<evidence type="ECO:0000313" key="2">
    <source>
        <dbReference type="Proteomes" id="UP000266723"/>
    </source>
</evidence>
<protein>
    <submittedName>
        <fullName evidence="1">Uncharacterized protein</fullName>
    </submittedName>
</protein>
<dbReference type="EMBL" id="QGKV02001507">
    <property type="protein sequence ID" value="KAF3531488.1"/>
    <property type="molecule type" value="Genomic_DNA"/>
</dbReference>
<dbReference type="Proteomes" id="UP000266723">
    <property type="component" value="Unassembled WGS sequence"/>
</dbReference>
<reference evidence="1 2" key="1">
    <citation type="journal article" date="2020" name="BMC Genomics">
        <title>Intraspecific diversification of the crop wild relative Brassica cretica Lam. using demographic model selection.</title>
        <authorList>
            <person name="Kioukis A."/>
            <person name="Michalopoulou V.A."/>
            <person name="Briers L."/>
            <person name="Pirintsos S."/>
            <person name="Studholme D.J."/>
            <person name="Pavlidis P."/>
            <person name="Sarris P.F."/>
        </authorList>
    </citation>
    <scope>NUCLEOTIDE SEQUENCE [LARGE SCALE GENOMIC DNA]</scope>
    <source>
        <strain evidence="2">cv. PFS-1207/04</strain>
    </source>
</reference>
<sequence length="81" mass="8975">MNTQPLKSKVEVVRPSMKSVATFNQATRKKSQQVDIGVILFTVHFLISFDDSQVDMDALHDQAMLIPMVSSHVIVGPLCFG</sequence>
<organism evidence="1 2">
    <name type="scientific">Brassica cretica</name>
    <name type="common">Mustard</name>
    <dbReference type="NCBI Taxonomy" id="69181"/>
    <lineage>
        <taxon>Eukaryota</taxon>
        <taxon>Viridiplantae</taxon>
        <taxon>Streptophyta</taxon>
        <taxon>Embryophyta</taxon>
        <taxon>Tracheophyta</taxon>
        <taxon>Spermatophyta</taxon>
        <taxon>Magnoliopsida</taxon>
        <taxon>eudicotyledons</taxon>
        <taxon>Gunneridae</taxon>
        <taxon>Pentapetalae</taxon>
        <taxon>rosids</taxon>
        <taxon>malvids</taxon>
        <taxon>Brassicales</taxon>
        <taxon>Brassicaceae</taxon>
        <taxon>Brassiceae</taxon>
        <taxon>Brassica</taxon>
    </lineage>
</organism>